<proteinExistence type="predicted"/>
<protein>
    <recommendedName>
        <fullName evidence="2">Protein kinase domain-containing protein</fullName>
    </recommendedName>
</protein>
<reference evidence="3" key="1">
    <citation type="submission" date="2019-06" db="EMBL/GenBank/DDBJ databases">
        <authorList>
            <person name="Zheng W."/>
        </authorList>
    </citation>
    <scope>NUCLEOTIDE SEQUENCE</scope>
    <source>
        <strain evidence="3">QDHG01</strain>
    </source>
</reference>
<organism evidence="3 4">
    <name type="scientific">Halteria grandinella</name>
    <dbReference type="NCBI Taxonomy" id="5974"/>
    <lineage>
        <taxon>Eukaryota</taxon>
        <taxon>Sar</taxon>
        <taxon>Alveolata</taxon>
        <taxon>Ciliophora</taxon>
        <taxon>Intramacronucleata</taxon>
        <taxon>Spirotrichea</taxon>
        <taxon>Stichotrichia</taxon>
        <taxon>Sporadotrichida</taxon>
        <taxon>Halteriidae</taxon>
        <taxon>Halteria</taxon>
    </lineage>
</organism>
<name>A0A8J8T4L6_HALGN</name>
<dbReference type="EMBL" id="RRYP01006367">
    <property type="protein sequence ID" value="TNV81258.1"/>
    <property type="molecule type" value="Genomic_DNA"/>
</dbReference>
<feature type="region of interest" description="Disordered" evidence="1">
    <location>
        <begin position="1"/>
        <end position="37"/>
    </location>
</feature>
<dbReference type="InterPro" id="IPR000719">
    <property type="entry name" value="Prot_kinase_dom"/>
</dbReference>
<evidence type="ECO:0000259" key="2">
    <source>
        <dbReference type="PROSITE" id="PS50011"/>
    </source>
</evidence>
<gene>
    <name evidence="3" type="ORF">FGO68_gene8488</name>
</gene>
<dbReference type="Proteomes" id="UP000785679">
    <property type="component" value="Unassembled WGS sequence"/>
</dbReference>
<dbReference type="AlphaFoldDB" id="A0A8J8T4L6"/>
<comment type="caution">
    <text evidence="3">The sequence shown here is derived from an EMBL/GenBank/DDBJ whole genome shotgun (WGS) entry which is preliminary data.</text>
</comment>
<dbReference type="Gene3D" id="1.10.510.10">
    <property type="entry name" value="Transferase(Phosphotransferase) domain 1"/>
    <property type="match status" value="1"/>
</dbReference>
<keyword evidence="4" id="KW-1185">Reference proteome</keyword>
<dbReference type="PROSITE" id="PS50011">
    <property type="entry name" value="PROTEIN_KINASE_DOM"/>
    <property type="match status" value="1"/>
</dbReference>
<evidence type="ECO:0000313" key="4">
    <source>
        <dbReference type="Proteomes" id="UP000785679"/>
    </source>
</evidence>
<sequence length="490" mass="55439">MRQVTEINQVSSPTRSQSRAISGRQIHSQTSAHSRSGEINLRIIRQLRKGDSCCKQCKTQLQFSHMPSSINMIGGGRTASSTNRAKTFLVAIPSFDPSTERKHSPKMAVKVIDNKTLTNQKHKQLQSLNRMFRAQQRIQQAEQRHVSSFNSTQSSRRRFRAARASLPSDLIAYYDQATIPGIVKCHKLQNINTPAHLRWIENGQETSATYEEGYTMVMNQLIKPVDQQSESVNIIPFLHQQPLIKDQVQTETKQETSQASHEDQQIKLIRNLITKMFISLDRLHSEVHMSLLGIDIDKILVGTLDEQPGEELPFFNDLSRSHGLKELQQLDKHQIKDLFEDLKVNQKSRIFLPPEFNTINDSFNSLQGDKVDIYQLGVLLLLLIRSVALGTPCLKSALPFGSASPYDPVYGLLYKGAEAQMESFFALQIAQLKHLGRDTSILEDKNLQLLITSMIQPNPKKRPSALDILDSSSPLSVWLMNNNPNQDPNN</sequence>
<evidence type="ECO:0000256" key="1">
    <source>
        <dbReference type="SAM" id="MobiDB-lite"/>
    </source>
</evidence>
<dbReference type="GO" id="GO:0004672">
    <property type="term" value="F:protein kinase activity"/>
    <property type="evidence" value="ECO:0007669"/>
    <property type="project" value="InterPro"/>
</dbReference>
<dbReference type="SUPFAM" id="SSF56112">
    <property type="entry name" value="Protein kinase-like (PK-like)"/>
    <property type="match status" value="1"/>
</dbReference>
<feature type="compositionally biased region" description="Polar residues" evidence="1">
    <location>
        <begin position="1"/>
        <end position="34"/>
    </location>
</feature>
<accession>A0A8J8T4L6</accession>
<dbReference type="InterPro" id="IPR011009">
    <property type="entry name" value="Kinase-like_dom_sf"/>
</dbReference>
<feature type="domain" description="Protein kinase" evidence="2">
    <location>
        <begin position="67"/>
        <end position="479"/>
    </location>
</feature>
<evidence type="ECO:0000313" key="3">
    <source>
        <dbReference type="EMBL" id="TNV81258.1"/>
    </source>
</evidence>
<dbReference type="GO" id="GO:0005524">
    <property type="term" value="F:ATP binding"/>
    <property type="evidence" value="ECO:0007669"/>
    <property type="project" value="InterPro"/>
</dbReference>